<dbReference type="Proteomes" id="UP001297422">
    <property type="component" value="Unassembled WGS sequence"/>
</dbReference>
<gene>
    <name evidence="2" type="ORF">LIQ10_18980</name>
</gene>
<evidence type="ECO:0000313" key="3">
    <source>
        <dbReference type="Proteomes" id="UP001297422"/>
    </source>
</evidence>
<name>A0AAJ1ET77_MEDGN</name>
<dbReference type="InterPro" id="IPR015378">
    <property type="entry name" value="Transposase-like_Mu_C"/>
</dbReference>
<feature type="domain" description="Integrase catalytic" evidence="1">
    <location>
        <begin position="1"/>
        <end position="122"/>
    </location>
</feature>
<dbReference type="Pfam" id="PF09299">
    <property type="entry name" value="Mu-transpos_C"/>
    <property type="match status" value="1"/>
</dbReference>
<accession>A0AAJ1ET77</accession>
<dbReference type="PANTHER" id="PTHR35004:SF6">
    <property type="entry name" value="TRANSPOSASE"/>
    <property type="match status" value="1"/>
</dbReference>
<dbReference type="InterPro" id="IPR001584">
    <property type="entry name" value="Integrase_cat-core"/>
</dbReference>
<sequence>MKIRSIHQAVSRYGTFDACYFDNGTQYIAKQIRSSLARLGIRVMYAKPRSGKSKGKIEKFHQVVDAFIRESKLKNIKTLEELNHLWAIYLDEYYHKKKHDGIAEYYESLGAAVPEEGISPLQEWNRDSRPLTFLDTAVVAEAFLHHEQRKVDKGACISFRGQRYETKPALIGYAVEISYDPANPEIITISHPGFEPFQAMPVKIGAYCDRHATLPAAMQEQKPTTSRFLDALETKHTQSRRQMADAISFASYRKEVNG</sequence>
<dbReference type="PANTHER" id="PTHR35004">
    <property type="entry name" value="TRANSPOSASE RV3428C-RELATED"/>
    <property type="match status" value="1"/>
</dbReference>
<dbReference type="GO" id="GO:0015074">
    <property type="term" value="P:DNA integration"/>
    <property type="evidence" value="ECO:0007669"/>
    <property type="project" value="InterPro"/>
</dbReference>
<evidence type="ECO:0000259" key="1">
    <source>
        <dbReference type="PROSITE" id="PS50994"/>
    </source>
</evidence>
<protein>
    <submittedName>
        <fullName evidence="2">Mu transposase C-terminal domain-containing protein</fullName>
    </submittedName>
</protein>
<dbReference type="EMBL" id="JAJBNC010000066">
    <property type="protein sequence ID" value="MCB5495783.1"/>
    <property type="molecule type" value="Genomic_DNA"/>
</dbReference>
<dbReference type="InterPro" id="IPR012337">
    <property type="entry name" value="RNaseH-like_sf"/>
</dbReference>
<dbReference type="AlphaFoldDB" id="A0AAJ1ET77"/>
<proteinExistence type="predicted"/>
<evidence type="ECO:0000313" key="2">
    <source>
        <dbReference type="EMBL" id="MCB5495783.1"/>
    </source>
</evidence>
<comment type="caution">
    <text evidence="2">The sequence shown here is derived from an EMBL/GenBank/DDBJ whole genome shotgun (WGS) entry which is preliminary data.</text>
</comment>
<dbReference type="PROSITE" id="PS50994">
    <property type="entry name" value="INTEGRASE"/>
    <property type="match status" value="1"/>
</dbReference>
<reference evidence="2" key="1">
    <citation type="submission" date="2021-10" db="EMBL/GenBank/DDBJ databases">
        <title>Collection of gut derived symbiotic bacterial strains cultured from healthy donors.</title>
        <authorList>
            <person name="Lin H."/>
            <person name="Littmann E."/>
            <person name="Claire K."/>
            <person name="Pamer E."/>
        </authorList>
    </citation>
    <scope>NUCLEOTIDE SEQUENCE</scope>
    <source>
        <strain evidence="2">MSK.23.4</strain>
    </source>
</reference>
<dbReference type="RefSeq" id="WP_226973435.1">
    <property type="nucleotide sequence ID" value="NZ_JAAIMT010000075.1"/>
</dbReference>
<organism evidence="2 3">
    <name type="scientific">Mediterraneibacter gnavus</name>
    <name type="common">Ruminococcus gnavus</name>
    <dbReference type="NCBI Taxonomy" id="33038"/>
    <lineage>
        <taxon>Bacteria</taxon>
        <taxon>Bacillati</taxon>
        <taxon>Bacillota</taxon>
        <taxon>Clostridia</taxon>
        <taxon>Lachnospirales</taxon>
        <taxon>Lachnospiraceae</taxon>
        <taxon>Mediterraneibacter</taxon>
    </lineage>
</organism>
<dbReference type="InterPro" id="IPR036397">
    <property type="entry name" value="RNaseH_sf"/>
</dbReference>
<dbReference type="GO" id="GO:0003676">
    <property type="term" value="F:nucleic acid binding"/>
    <property type="evidence" value="ECO:0007669"/>
    <property type="project" value="InterPro"/>
</dbReference>
<dbReference type="SUPFAM" id="SSF53098">
    <property type="entry name" value="Ribonuclease H-like"/>
    <property type="match status" value="1"/>
</dbReference>
<dbReference type="Gene3D" id="3.30.420.10">
    <property type="entry name" value="Ribonuclease H-like superfamily/Ribonuclease H"/>
    <property type="match status" value="1"/>
</dbReference>